<feature type="coiled-coil region" evidence="6">
    <location>
        <begin position="849"/>
        <end position="876"/>
    </location>
</feature>
<feature type="domain" description="RRM" evidence="8">
    <location>
        <begin position="1333"/>
        <end position="1417"/>
    </location>
</feature>
<dbReference type="InterPro" id="IPR016035">
    <property type="entry name" value="Acyl_Trfase/lysoPLipase"/>
</dbReference>
<dbReference type="SUPFAM" id="SSF54928">
    <property type="entry name" value="RNA-binding domain, RBD"/>
    <property type="match status" value="2"/>
</dbReference>
<evidence type="ECO:0000256" key="2">
    <source>
        <dbReference type="ARBA" id="ARBA00023098"/>
    </source>
</evidence>
<evidence type="ECO:0000256" key="6">
    <source>
        <dbReference type="SAM" id="Coils"/>
    </source>
</evidence>
<gene>
    <name evidence="11" type="ORF">C2E21_3018</name>
</gene>
<dbReference type="InterPro" id="IPR035979">
    <property type="entry name" value="RBD_domain_sf"/>
</dbReference>
<keyword evidence="3" id="KW-0694">RNA-binding</keyword>
<dbReference type="GO" id="GO:0004722">
    <property type="term" value="F:protein serine/threonine phosphatase activity"/>
    <property type="evidence" value="ECO:0007669"/>
    <property type="project" value="TreeGrafter"/>
</dbReference>
<dbReference type="EMBL" id="LHPG02000005">
    <property type="protein sequence ID" value="PRW58356.1"/>
    <property type="molecule type" value="Genomic_DNA"/>
</dbReference>
<evidence type="ECO:0000259" key="8">
    <source>
        <dbReference type="PROSITE" id="PS50102"/>
    </source>
</evidence>
<dbReference type="Gene3D" id="3.30.70.330">
    <property type="match status" value="3"/>
</dbReference>
<evidence type="ECO:0000313" key="12">
    <source>
        <dbReference type="Proteomes" id="UP000239899"/>
    </source>
</evidence>
<dbReference type="SUPFAM" id="SSF53474">
    <property type="entry name" value="alpha/beta-Hydrolases"/>
    <property type="match status" value="1"/>
</dbReference>
<feature type="domain" description="PPM-type phosphatase" evidence="10">
    <location>
        <begin position="1042"/>
        <end position="1337"/>
    </location>
</feature>
<dbReference type="InterPro" id="IPR012677">
    <property type="entry name" value="Nucleotide-bd_a/b_plait_sf"/>
</dbReference>
<feature type="compositionally biased region" description="Low complexity" evidence="7">
    <location>
        <begin position="1124"/>
        <end position="1143"/>
    </location>
</feature>
<comment type="function">
    <text evidence="5">Lipolytic acyl hydrolase (LAH).</text>
</comment>
<accession>A0A2P6TWB5</accession>
<keyword evidence="4 5" id="KW-0378">Hydrolase</keyword>
<dbReference type="Proteomes" id="UP000239899">
    <property type="component" value="Unassembled WGS sequence"/>
</dbReference>
<evidence type="ECO:0000259" key="10">
    <source>
        <dbReference type="PROSITE" id="PS51746"/>
    </source>
</evidence>
<dbReference type="CDD" id="cd00590">
    <property type="entry name" value="RRM_SF"/>
    <property type="match status" value="1"/>
</dbReference>
<feature type="short sequence motif" description="GXSXG" evidence="4">
    <location>
        <begin position="445"/>
        <end position="449"/>
    </location>
</feature>
<dbReference type="InterPro" id="IPR001563">
    <property type="entry name" value="Peptidase_S10"/>
</dbReference>
<comment type="similarity">
    <text evidence="5">Belongs to the patatin family.</text>
</comment>
<dbReference type="InterPro" id="IPR001932">
    <property type="entry name" value="PPM-type_phosphatase-like_dom"/>
</dbReference>
<dbReference type="GO" id="GO:0016042">
    <property type="term" value="P:lipid catabolic process"/>
    <property type="evidence" value="ECO:0007669"/>
    <property type="project" value="UniProtKB-UniRule"/>
</dbReference>
<feature type="region of interest" description="Disordered" evidence="7">
    <location>
        <begin position="1693"/>
        <end position="1724"/>
    </location>
</feature>
<dbReference type="SMART" id="SM00332">
    <property type="entry name" value="PP2Cc"/>
    <property type="match status" value="1"/>
</dbReference>
<dbReference type="GO" id="GO:0004185">
    <property type="term" value="F:serine-type carboxypeptidase activity"/>
    <property type="evidence" value="ECO:0007669"/>
    <property type="project" value="InterPro"/>
</dbReference>
<dbReference type="InterPro" id="IPR036457">
    <property type="entry name" value="PPM-type-like_dom_sf"/>
</dbReference>
<feature type="active site" description="Nucleophile" evidence="4">
    <location>
        <position position="447"/>
    </location>
</feature>
<feature type="compositionally biased region" description="Low complexity" evidence="7">
    <location>
        <begin position="967"/>
        <end position="987"/>
    </location>
</feature>
<comment type="caution">
    <text evidence="11">The sequence shown here is derived from an EMBL/GenBank/DDBJ whole genome shotgun (WGS) entry which is preliminary data.</text>
</comment>
<feature type="region of interest" description="Disordered" evidence="7">
    <location>
        <begin position="1116"/>
        <end position="1160"/>
    </location>
</feature>
<dbReference type="Pfam" id="PF00076">
    <property type="entry name" value="RRM_1"/>
    <property type="match status" value="3"/>
</dbReference>
<dbReference type="InterPro" id="IPR002641">
    <property type="entry name" value="PNPLA_dom"/>
</dbReference>
<dbReference type="PANTHER" id="PTHR12320">
    <property type="entry name" value="PROTEIN PHOSPHATASE 2C"/>
    <property type="match status" value="1"/>
</dbReference>
<dbReference type="Gene3D" id="3.60.40.10">
    <property type="entry name" value="PPM-type phosphatase domain"/>
    <property type="match status" value="1"/>
</dbReference>
<feature type="region of interest" description="Disordered" evidence="7">
    <location>
        <begin position="953"/>
        <end position="1000"/>
    </location>
</feature>
<evidence type="ECO:0000256" key="1">
    <source>
        <dbReference type="ARBA" id="ARBA00009431"/>
    </source>
</evidence>
<feature type="domain" description="PNPLA" evidence="9">
    <location>
        <begin position="413"/>
        <end position="579"/>
    </location>
</feature>
<dbReference type="InterPro" id="IPR000504">
    <property type="entry name" value="RRM_dom"/>
</dbReference>
<dbReference type="PANTHER" id="PTHR12320:SF1">
    <property type="entry name" value="PROTEIN PHOSPHATASE PTC7 HOMOLOG"/>
    <property type="match status" value="1"/>
</dbReference>
<feature type="domain" description="RRM" evidence="8">
    <location>
        <begin position="1616"/>
        <end position="1694"/>
    </location>
</feature>
<evidence type="ECO:0000256" key="5">
    <source>
        <dbReference type="RuleBase" id="RU361262"/>
    </source>
</evidence>
<dbReference type="STRING" id="3076.A0A2P6TWB5"/>
<comment type="domain">
    <text evidence="5">The nitrogen atoms of the two glycine residues in the GGXR motif define the oxyanion hole, and stabilize the oxyanion that forms during the nucleophilic attack by the catalytic serine during substrate cleavage.</text>
</comment>
<dbReference type="SMART" id="SM00331">
    <property type="entry name" value="PP2C_SIG"/>
    <property type="match status" value="1"/>
</dbReference>
<dbReference type="PRINTS" id="PR00724">
    <property type="entry name" value="CRBOXYPTASEC"/>
</dbReference>
<dbReference type="EC" id="3.1.1.-" evidence="5"/>
<dbReference type="PROSITE" id="PS51746">
    <property type="entry name" value="PPM_2"/>
    <property type="match status" value="1"/>
</dbReference>
<dbReference type="PROSITE" id="PS50102">
    <property type="entry name" value="RRM"/>
    <property type="match status" value="3"/>
</dbReference>
<name>A0A2P6TWB5_CHLSO</name>
<evidence type="ECO:0000256" key="4">
    <source>
        <dbReference type="PROSITE-ProRule" id="PRU01161"/>
    </source>
</evidence>
<dbReference type="InterPro" id="IPR029058">
    <property type="entry name" value="AB_hydrolase_fold"/>
</dbReference>
<dbReference type="SMART" id="SM00360">
    <property type="entry name" value="RRM"/>
    <property type="match status" value="3"/>
</dbReference>
<dbReference type="Pfam" id="PF00450">
    <property type="entry name" value="Peptidase_S10"/>
    <property type="match status" value="1"/>
</dbReference>
<dbReference type="SUPFAM" id="SSF52151">
    <property type="entry name" value="FabD/lysophospholipase-like"/>
    <property type="match status" value="1"/>
</dbReference>
<sequence length="1796" mass="190723">MAFKGGKDAAGRARQELELSDNPFSWSTAANVLYVDSPAGVGMSYAETKEDRHTNDTQTAADMNTFLRRWFAKFSEFQGNDFFISGESFAGVYVPLISKAVLDGNDAGQEPHLRLRGYLVGNGVTDPRFDGDALVPFAYGKSLISRELYEQVYSACGGVYWNATEGSPCDRALGRVWHAVSGLNIYDVLESCYHGHNPYTAGQQPSAAAGPTAQRASLAEAIASHRQWPLLGAALPGPVPGLADVLGPLAHTPPCLDSREMWAFLNDDAVRAAIHAEPISKIGAFDECTNGQRIHYTHNVPSMLPIHRDLISRGLRGLIFSGDHDMAVPHTGSEAWTAWLGSELGVERPWAPWHTADHQVAGYAVHYRGLVYATRRVAEPQRTGTQLLPWFSKPAQVPEAPVELRETARQPILSFAGGGIFFWWELGVLRYLHRNFDLRGVQMVGASAGGLICALAACGVDEDKAVRVAHRLAQEYGVFERPGGLAGIWGALIREWLDELLPEDAAERCRGRVRLVVTEVPSLRLRYLEDFESKEDLIDACMTTVHIPFFLDGNASRTYRGQPYIDGSLWDFLLGDNSALIKCNDEACVVDYFNDDQLKWGRLDFIKLADLEQVQAFVQAGTDYAERTDAASDCFERVMGETRKGTVRRVLEVPLTMAGRQMSVAAPQPQPPPPGGSPQQPQLPPRWAIAAGAAVLGAAALRMLWMWYAGRTSSDLVPDQDGEGEPASAPLGGAPAVDVARAAVQLAVAEAGAQLAAAKSSEAAAAVQEAVSEPAPTSPEAAAGVAAADVAAEALGPVVLAAETGGAVNETATMTLEQLQGMATELYIVIQQMELQLGELVDELTGRLSEGSVRALDELAEQLEEVEERLESLKGTEGAEGEVAASEREWSDLQWRKFDVVARGAADTDRRTYRSLLFNLTTQRQLLRQVEAQEALRLRMREVERRIAALLGDEGDAEEQQQRGKKQQQAQPPAKQQQEVQPAAGQPAGQGGSLTAEEQRRMQPKMVYWDSTGPVEPIVGRQAAVPPGGGSMPGELRLVAAGVSMPHPAKASTGGEDAFFVSSWGQGAVGVADGVGGWAAEGVNPALYPRRLMTACEEALAPSGRGLLQEEPCCQNPRCRDTEASSSSSAASSSSDGGEAAPASPAPPPGPALAVLQSAHQRTSEPGSCTVIVAVLQPGGQLSVANLGDTELRVVRGGSIAFKTKAQEHMWNMPLQLSCPTFYDCGSRPTDADQAALEVQEGDVVVLGSDGLFDNMWDDQILEAVEEEQVGGAGSVEELAEALALRLARTAHRQSLDPAFLSPFTAELQERAGPDMGRILPQSGGKADDITAVVALVARFSASFTEADLLALFGPFGELTSCRLVGGTGGVEQTSATQAAPHAFVRYAQPEQAAAAIQALNGAPVPGGQLVVKFADADVQPRVESGRQPSEWCYCRNLPASYTRQDVGEMFLPFGTVLEIRLFPSTELYKGSGALVQLQSMEQAAAAIQTLNGSFPRGATQPLLVRYADSPAEKAAKQARKERLLHKQAAGMGLLVGNSNLLAAQLQQQLLGLAINGSSRSAGLSSSIGAGSPQRSEDLGMSGMSIEGYGDLPGAAAVLQSPALSQMPAASTGGAASLYIKGVPEDADKLWLYEKFARFGGITSVRVLIDDQTGKCNGIGFVNYTSAEAARAAQEAMNGVSMGDRLLHVMVQNPAGRPGRTPSSTPAGAPPLGMAQLGGVQGLQSHRPALPPSVFQAAGNLGLNASTLASLQAGLIPASSAGMQQLQASSLPLAVGGQPYNGSMAQQQTGFGSLQW</sequence>
<dbReference type="PROSITE" id="PS51635">
    <property type="entry name" value="PNPLA"/>
    <property type="match status" value="1"/>
</dbReference>
<comment type="similarity">
    <text evidence="1">Belongs to the peptidase S10 family.</text>
</comment>
<feature type="compositionally biased region" description="Pro residues" evidence="7">
    <location>
        <begin position="668"/>
        <end position="684"/>
    </location>
</feature>
<dbReference type="OrthoDB" id="443318at2759"/>
<keyword evidence="4 5" id="KW-0442">Lipid degradation</keyword>
<organism evidence="11 12">
    <name type="scientific">Chlorella sorokiniana</name>
    <name type="common">Freshwater green alga</name>
    <dbReference type="NCBI Taxonomy" id="3076"/>
    <lineage>
        <taxon>Eukaryota</taxon>
        <taxon>Viridiplantae</taxon>
        <taxon>Chlorophyta</taxon>
        <taxon>core chlorophytes</taxon>
        <taxon>Trebouxiophyceae</taxon>
        <taxon>Chlorellales</taxon>
        <taxon>Chlorellaceae</taxon>
        <taxon>Chlorella clade</taxon>
        <taxon>Chlorella</taxon>
    </lineage>
</organism>
<dbReference type="Gene3D" id="3.40.1090.10">
    <property type="entry name" value="Cytosolic phospholipase A2 catalytic domain"/>
    <property type="match status" value="1"/>
</dbReference>
<dbReference type="Pfam" id="PF01734">
    <property type="entry name" value="Patatin"/>
    <property type="match status" value="1"/>
</dbReference>
<dbReference type="Gene3D" id="3.40.50.1820">
    <property type="entry name" value="alpha/beta hydrolase"/>
    <property type="match status" value="1"/>
</dbReference>
<feature type="active site" description="Proton acceptor" evidence="4">
    <location>
        <position position="566"/>
    </location>
</feature>
<evidence type="ECO:0000313" key="11">
    <source>
        <dbReference type="EMBL" id="PRW58356.1"/>
    </source>
</evidence>
<keyword evidence="12" id="KW-1185">Reference proteome</keyword>
<feature type="region of interest" description="Disordered" evidence="7">
    <location>
        <begin position="663"/>
        <end position="684"/>
    </location>
</feature>
<evidence type="ECO:0000256" key="3">
    <source>
        <dbReference type="PROSITE-ProRule" id="PRU00176"/>
    </source>
</evidence>
<feature type="domain" description="RRM" evidence="8">
    <location>
        <begin position="1431"/>
        <end position="1510"/>
    </location>
</feature>
<keyword evidence="2 4" id="KW-0443">Lipid metabolism</keyword>
<dbReference type="SUPFAM" id="SSF81606">
    <property type="entry name" value="PP2C-like"/>
    <property type="match status" value="1"/>
</dbReference>
<comment type="caution">
    <text evidence="4">Lacks conserved residue(s) required for the propagation of feature annotation.</text>
</comment>
<proteinExistence type="inferred from homology"/>
<evidence type="ECO:0000256" key="7">
    <source>
        <dbReference type="SAM" id="MobiDB-lite"/>
    </source>
</evidence>
<keyword evidence="6" id="KW-0175">Coiled coil</keyword>
<dbReference type="GO" id="GO:0006508">
    <property type="term" value="P:proteolysis"/>
    <property type="evidence" value="ECO:0007669"/>
    <property type="project" value="InterPro"/>
</dbReference>
<dbReference type="InterPro" id="IPR039123">
    <property type="entry name" value="PPTC7"/>
</dbReference>
<reference evidence="11 12" key="1">
    <citation type="journal article" date="2018" name="Plant J.">
        <title>Genome sequences of Chlorella sorokiniana UTEX 1602 and Micractinium conductrix SAG 241.80: implications to maltose excretion by a green alga.</title>
        <authorList>
            <person name="Arriola M.B."/>
            <person name="Velmurugan N."/>
            <person name="Zhang Y."/>
            <person name="Plunkett M.H."/>
            <person name="Hondzo H."/>
            <person name="Barney B.M."/>
        </authorList>
    </citation>
    <scope>NUCLEOTIDE SEQUENCE [LARGE SCALE GENOMIC DNA]</scope>
    <source>
        <strain evidence="12">UTEX 1602</strain>
    </source>
</reference>
<protein>
    <recommendedName>
        <fullName evidence="5">Patatin</fullName>
        <ecNumber evidence="5">3.1.1.-</ecNumber>
    </recommendedName>
</protein>
<dbReference type="Pfam" id="PF07228">
    <property type="entry name" value="SpoIIE"/>
    <property type="match status" value="1"/>
</dbReference>
<dbReference type="GO" id="GO:0003723">
    <property type="term" value="F:RNA binding"/>
    <property type="evidence" value="ECO:0007669"/>
    <property type="project" value="UniProtKB-UniRule"/>
</dbReference>
<evidence type="ECO:0000259" key="9">
    <source>
        <dbReference type="PROSITE" id="PS51635"/>
    </source>
</evidence>